<sequence length="178" mass="18764">MLLVFLSAIFSSLINSNGAVLDPALFLLPSPPLLSGSNISPETRWKISDTSRVTREADPDTINQKQSTVTEKSESMESAETFWPGLRTPAYGIRGIHIPLTFSIHGTYGNSGYGSHSSSVVGSSYASISTGDSYGNYGKSALAGSSYGSYPGIRVFGGGSKPGWSGWGNGKWGHYGKG</sequence>
<feature type="compositionally biased region" description="Polar residues" evidence="1">
    <location>
        <begin position="61"/>
        <end position="70"/>
    </location>
</feature>
<dbReference type="OrthoDB" id="7487953at2759"/>
<evidence type="ECO:0000256" key="1">
    <source>
        <dbReference type="SAM" id="MobiDB-lite"/>
    </source>
</evidence>
<reference evidence="3" key="2">
    <citation type="submission" date="2022-10" db="EMBL/GenBank/DDBJ databases">
        <authorList>
            <consortium name="ENA_rothamsted_submissions"/>
            <consortium name="culmorum"/>
            <person name="King R."/>
        </authorList>
    </citation>
    <scope>NUCLEOTIDE SEQUENCE</scope>
</reference>
<dbReference type="AlphaFoldDB" id="A0A9N9RFQ7"/>
<name>A0A9N9RFQ7_9NEOP</name>
<evidence type="ECO:0000256" key="2">
    <source>
        <dbReference type="SAM" id="SignalP"/>
    </source>
</evidence>
<reference evidence="3" key="1">
    <citation type="submission" date="2021-12" db="EMBL/GenBank/DDBJ databases">
        <authorList>
            <person name="King R."/>
        </authorList>
    </citation>
    <scope>NUCLEOTIDE SEQUENCE</scope>
</reference>
<keyword evidence="4" id="KW-1185">Reference proteome</keyword>
<gene>
    <name evidence="3" type="ORF">DIATSA_LOCUS13035</name>
</gene>
<feature type="signal peptide" evidence="2">
    <location>
        <begin position="1"/>
        <end position="18"/>
    </location>
</feature>
<organism evidence="3 4">
    <name type="scientific">Diatraea saccharalis</name>
    <name type="common">sugarcane borer</name>
    <dbReference type="NCBI Taxonomy" id="40085"/>
    <lineage>
        <taxon>Eukaryota</taxon>
        <taxon>Metazoa</taxon>
        <taxon>Ecdysozoa</taxon>
        <taxon>Arthropoda</taxon>
        <taxon>Hexapoda</taxon>
        <taxon>Insecta</taxon>
        <taxon>Pterygota</taxon>
        <taxon>Neoptera</taxon>
        <taxon>Endopterygota</taxon>
        <taxon>Lepidoptera</taxon>
        <taxon>Glossata</taxon>
        <taxon>Ditrysia</taxon>
        <taxon>Pyraloidea</taxon>
        <taxon>Crambidae</taxon>
        <taxon>Crambinae</taxon>
        <taxon>Diatraea</taxon>
    </lineage>
</organism>
<evidence type="ECO:0000313" key="3">
    <source>
        <dbReference type="EMBL" id="CAG9795796.1"/>
    </source>
</evidence>
<feature type="chain" id="PRO_5040353912" evidence="2">
    <location>
        <begin position="19"/>
        <end position="178"/>
    </location>
</feature>
<dbReference type="EMBL" id="OU893339">
    <property type="protein sequence ID" value="CAG9795796.1"/>
    <property type="molecule type" value="Genomic_DNA"/>
</dbReference>
<evidence type="ECO:0000313" key="4">
    <source>
        <dbReference type="Proteomes" id="UP001153714"/>
    </source>
</evidence>
<dbReference type="Proteomes" id="UP001153714">
    <property type="component" value="Chromosome 8"/>
</dbReference>
<feature type="region of interest" description="Disordered" evidence="1">
    <location>
        <begin position="48"/>
        <end position="74"/>
    </location>
</feature>
<proteinExistence type="predicted"/>
<keyword evidence="2" id="KW-0732">Signal</keyword>
<feature type="compositionally biased region" description="Basic and acidic residues" evidence="1">
    <location>
        <begin position="48"/>
        <end position="58"/>
    </location>
</feature>
<accession>A0A9N9RFQ7</accession>
<protein>
    <submittedName>
        <fullName evidence="3">Uncharacterized protein</fullName>
    </submittedName>
</protein>